<dbReference type="InterPro" id="IPR050039">
    <property type="entry name" value="MAB_1171c-like"/>
</dbReference>
<sequence>MGTWLRMYGPTILAWALLVSLLSYASWRPPGLARRLLTEMLVAVAIALTVLTPAVYSAVARISGVPNLARLLGHAGMLVAVWSAQSLLRILTMSSQEEAARYRRTQVRMLAGAVTTLAVVFALAATPVDDVRFAAHYARRPWVLEYWVVYSVFLMPAYGNLLRLTWRYARLTTNPTLRLGLRLAAFGAAFGLVYQLHKTLLFGSARFGYHYIPSACSQFLDELLPLAGYVLFLVGATMPTWGPRLGLAVLLDWLQRCHTYHALRPLWLALYRASPQIALAPPVPALLDLLMLQDLGLRLYRRVIEIRDGRMTLRPYFDPAVTTAARAAAVAAGARGQRLEAVVEAATLAAALRAKARGVAAAEDPPAAAIPGGGDLTSDIAFLHDVARAHRRLRFRPVAPGHL</sequence>
<dbReference type="NCBIfam" id="NF042915">
    <property type="entry name" value="MAB_1171c_fam"/>
    <property type="match status" value="1"/>
</dbReference>
<dbReference type="InterPro" id="IPR046675">
    <property type="entry name" value="DUF6545"/>
</dbReference>
<dbReference type="Pfam" id="PF20182">
    <property type="entry name" value="DUF6545"/>
    <property type="match status" value="1"/>
</dbReference>
<evidence type="ECO:0000313" key="3">
    <source>
        <dbReference type="EMBL" id="GIH42721.1"/>
    </source>
</evidence>
<protein>
    <recommendedName>
        <fullName evidence="2">DUF6545 domain-containing protein</fullName>
    </recommendedName>
</protein>
<dbReference type="Proteomes" id="UP000603904">
    <property type="component" value="Unassembled WGS sequence"/>
</dbReference>
<evidence type="ECO:0000313" key="4">
    <source>
        <dbReference type="Proteomes" id="UP000603904"/>
    </source>
</evidence>
<accession>A0ABQ4G6L2</accession>
<dbReference type="RefSeq" id="WP_204059906.1">
    <property type="nucleotide sequence ID" value="NZ_BAAAGP010000019.1"/>
</dbReference>
<proteinExistence type="predicted"/>
<name>A0ABQ4G6L2_9ACTN</name>
<gene>
    <name evidence="3" type="ORF">Mco01_57210</name>
</gene>
<feature type="transmembrane region" description="Helical" evidence="1">
    <location>
        <begin position="109"/>
        <end position="126"/>
    </location>
</feature>
<feature type="transmembrane region" description="Helical" evidence="1">
    <location>
        <begin position="146"/>
        <end position="164"/>
    </location>
</feature>
<feature type="transmembrane region" description="Helical" evidence="1">
    <location>
        <begin position="6"/>
        <end position="24"/>
    </location>
</feature>
<feature type="transmembrane region" description="Helical" evidence="1">
    <location>
        <begin position="229"/>
        <end position="254"/>
    </location>
</feature>
<keyword evidence="1" id="KW-0472">Membrane</keyword>
<keyword evidence="1" id="KW-1133">Transmembrane helix</keyword>
<feature type="transmembrane region" description="Helical" evidence="1">
    <location>
        <begin position="176"/>
        <end position="196"/>
    </location>
</feature>
<organism evidence="3 4">
    <name type="scientific">Microbispora corallina</name>
    <dbReference type="NCBI Taxonomy" id="83302"/>
    <lineage>
        <taxon>Bacteria</taxon>
        <taxon>Bacillati</taxon>
        <taxon>Actinomycetota</taxon>
        <taxon>Actinomycetes</taxon>
        <taxon>Streptosporangiales</taxon>
        <taxon>Streptosporangiaceae</taxon>
        <taxon>Microbispora</taxon>
    </lineage>
</organism>
<keyword evidence="1" id="KW-0812">Transmembrane</keyword>
<reference evidence="3 4" key="1">
    <citation type="submission" date="2021-01" db="EMBL/GenBank/DDBJ databases">
        <title>Whole genome shotgun sequence of Microbispora corallina NBRC 16416.</title>
        <authorList>
            <person name="Komaki H."/>
            <person name="Tamura T."/>
        </authorList>
    </citation>
    <scope>NUCLEOTIDE SEQUENCE [LARGE SCALE GENOMIC DNA]</scope>
    <source>
        <strain evidence="3 4">NBRC 16416</strain>
    </source>
</reference>
<comment type="caution">
    <text evidence="3">The sequence shown here is derived from an EMBL/GenBank/DDBJ whole genome shotgun (WGS) entry which is preliminary data.</text>
</comment>
<keyword evidence="4" id="KW-1185">Reference proteome</keyword>
<feature type="transmembrane region" description="Helical" evidence="1">
    <location>
        <begin position="36"/>
        <end position="56"/>
    </location>
</feature>
<feature type="transmembrane region" description="Helical" evidence="1">
    <location>
        <begin position="68"/>
        <end position="88"/>
    </location>
</feature>
<feature type="domain" description="DUF6545" evidence="2">
    <location>
        <begin position="253"/>
        <end position="391"/>
    </location>
</feature>
<evidence type="ECO:0000256" key="1">
    <source>
        <dbReference type="SAM" id="Phobius"/>
    </source>
</evidence>
<evidence type="ECO:0000259" key="2">
    <source>
        <dbReference type="Pfam" id="PF20182"/>
    </source>
</evidence>
<dbReference type="EMBL" id="BOOC01000032">
    <property type="protein sequence ID" value="GIH42721.1"/>
    <property type="molecule type" value="Genomic_DNA"/>
</dbReference>